<dbReference type="EMBL" id="LN483075">
    <property type="protein sequence ID" value="CEA03837.1"/>
    <property type="molecule type" value="Genomic_DNA"/>
</dbReference>
<dbReference type="PANTHER" id="PTHR30385">
    <property type="entry name" value="SIGMA FACTOR F FLAGELLAR"/>
    <property type="match status" value="1"/>
</dbReference>
<dbReference type="InterPro" id="IPR036388">
    <property type="entry name" value="WH-like_DNA-bd_sf"/>
</dbReference>
<dbReference type="NCBIfam" id="TIGR02941">
    <property type="entry name" value="Sigma_B"/>
    <property type="match status" value="1"/>
</dbReference>
<dbReference type="PANTHER" id="PTHR30385:SF4">
    <property type="entry name" value="RNA POLYMERASE SIGMA-E FACTOR"/>
    <property type="match status" value="1"/>
</dbReference>
<dbReference type="Pfam" id="PF04539">
    <property type="entry name" value="Sigma70_r3"/>
    <property type="match status" value="1"/>
</dbReference>
<dbReference type="GO" id="GO:0016987">
    <property type="term" value="F:sigma factor activity"/>
    <property type="evidence" value="ECO:0007669"/>
    <property type="project" value="UniProtKB-KW"/>
</dbReference>
<dbReference type="NCBIfam" id="TIGR02980">
    <property type="entry name" value="SigBFG"/>
    <property type="match status" value="1"/>
</dbReference>
<feature type="domain" description="RNA polymerase sigma-70 region 3" evidence="5">
    <location>
        <begin position="114"/>
        <end position="181"/>
    </location>
</feature>
<dbReference type="InterPro" id="IPR013324">
    <property type="entry name" value="RNA_pol_sigma_r3/r4-like"/>
</dbReference>
<dbReference type="Pfam" id="PF04542">
    <property type="entry name" value="Sigma70_r2"/>
    <property type="match status" value="1"/>
</dbReference>
<dbReference type="CDD" id="cd06171">
    <property type="entry name" value="Sigma70_r4"/>
    <property type="match status" value="1"/>
</dbReference>
<protein>
    <submittedName>
        <fullName evidence="8">RNA polymerase sigma-B factor</fullName>
    </submittedName>
</protein>
<dbReference type="SUPFAM" id="SSF88946">
    <property type="entry name" value="Sigma2 domain of RNA polymerase sigma factors"/>
    <property type="match status" value="1"/>
</dbReference>
<dbReference type="GO" id="GO:0006352">
    <property type="term" value="P:DNA-templated transcription initiation"/>
    <property type="evidence" value="ECO:0007669"/>
    <property type="project" value="InterPro"/>
</dbReference>
<dbReference type="InterPro" id="IPR000943">
    <property type="entry name" value="RNA_pol_sigma70"/>
</dbReference>
<dbReference type="InterPro" id="IPR013325">
    <property type="entry name" value="RNA_pol_sigma_r2"/>
</dbReference>
<dbReference type="SUPFAM" id="SSF88659">
    <property type="entry name" value="Sigma3 and sigma4 domains of RNA polymerase sigma factors"/>
    <property type="match status" value="2"/>
</dbReference>
<dbReference type="AlphaFoldDB" id="A0A078MEF3"/>
<proteinExistence type="predicted"/>
<evidence type="ECO:0000313" key="8">
    <source>
        <dbReference type="EMBL" id="CEA03837.1"/>
    </source>
</evidence>
<reference evidence="8" key="1">
    <citation type="submission" date="2014-07" db="EMBL/GenBank/DDBJ databases">
        <authorList>
            <person name="Urmite Genomes Urmite Genomes"/>
        </authorList>
    </citation>
    <scope>NUCLEOTIDE SEQUENCE</scope>
    <source>
        <strain evidence="8">13S34_air</strain>
    </source>
</reference>
<dbReference type="InterPro" id="IPR014288">
    <property type="entry name" value="RNA_pol_sigma-B"/>
</dbReference>
<evidence type="ECO:0000256" key="1">
    <source>
        <dbReference type="ARBA" id="ARBA00023015"/>
    </source>
</evidence>
<organism evidence="8">
    <name type="scientific">Metalysinibacillus saudimassiliensis</name>
    <dbReference type="NCBI Taxonomy" id="1461583"/>
    <lineage>
        <taxon>Bacteria</taxon>
        <taxon>Bacillati</taxon>
        <taxon>Bacillota</taxon>
        <taxon>Bacilli</taxon>
        <taxon>Bacillales</taxon>
        <taxon>Caryophanaceae</taxon>
        <taxon>Metalysinibacillus</taxon>
    </lineage>
</organism>
<dbReference type="InterPro" id="IPR007630">
    <property type="entry name" value="RNA_pol_sigma70_r4"/>
</dbReference>
<evidence type="ECO:0000259" key="7">
    <source>
        <dbReference type="Pfam" id="PF04545"/>
    </source>
</evidence>
<name>A0A078MEF3_9BACL</name>
<sequence length="262" mass="30170">MPKKSQHNKRASKEQVFEWIVQYQENEDQEAQTNLVLNYQYLVDSIARKYSSNYSNLEDMKQVGMLGLLGAIRRFDVDFGRTFEAFAVPTIVGEIKRFLRDKTWDVHVPRRIKELGPRIKATVETLTTELQRSPSITEIAERLEVTDEEVLEAMEMGRSYQALSMDHSIESDSDGSSITLFDVIGQADEEYEKTNKRMIVAEAMSVLTEREKQIIQLTYLEQLSQKEAGERLGISQMHVSRLQRKAIKKLQDTILVEDSVST</sequence>
<keyword evidence="4" id="KW-0804">Transcription</keyword>
<accession>A0A078MEF3</accession>
<feature type="domain" description="RNA polymerase sigma-70 region 4" evidence="7">
    <location>
        <begin position="203"/>
        <end position="251"/>
    </location>
</feature>
<dbReference type="GO" id="GO:0003677">
    <property type="term" value="F:DNA binding"/>
    <property type="evidence" value="ECO:0007669"/>
    <property type="project" value="UniProtKB-KW"/>
</dbReference>
<dbReference type="PATRIC" id="fig|1461583.4.peg.1637"/>
<gene>
    <name evidence="8" type="primary">sigB</name>
    <name evidence="8" type="ORF">BN1050_01709</name>
</gene>
<evidence type="ECO:0000256" key="2">
    <source>
        <dbReference type="ARBA" id="ARBA00023082"/>
    </source>
</evidence>
<dbReference type="NCBIfam" id="TIGR02937">
    <property type="entry name" value="sigma70-ECF"/>
    <property type="match status" value="1"/>
</dbReference>
<dbReference type="InterPro" id="IPR007627">
    <property type="entry name" value="RNA_pol_sigma70_r2"/>
</dbReference>
<feature type="domain" description="RNA polymerase sigma-70 region 2" evidence="6">
    <location>
        <begin position="35"/>
        <end position="104"/>
    </location>
</feature>
<dbReference type="InterPro" id="IPR014284">
    <property type="entry name" value="RNA_pol_sigma-70_dom"/>
</dbReference>
<dbReference type="Gene3D" id="1.20.120.1810">
    <property type="match status" value="1"/>
</dbReference>
<dbReference type="InterPro" id="IPR007624">
    <property type="entry name" value="RNA_pol_sigma70_r3"/>
</dbReference>
<keyword evidence="1" id="KW-0805">Transcription regulation</keyword>
<dbReference type="HOGENOM" id="CLU_014793_8_5_9"/>
<evidence type="ECO:0000256" key="4">
    <source>
        <dbReference type="ARBA" id="ARBA00023163"/>
    </source>
</evidence>
<evidence type="ECO:0000259" key="6">
    <source>
        <dbReference type="Pfam" id="PF04542"/>
    </source>
</evidence>
<keyword evidence="2" id="KW-0731">Sigma factor</keyword>
<evidence type="ECO:0000256" key="3">
    <source>
        <dbReference type="ARBA" id="ARBA00023125"/>
    </source>
</evidence>
<dbReference type="InterPro" id="IPR014322">
    <property type="entry name" value="RNA_pol_sigma-B/F/G"/>
</dbReference>
<evidence type="ECO:0000259" key="5">
    <source>
        <dbReference type="Pfam" id="PF04539"/>
    </source>
</evidence>
<keyword evidence="3" id="KW-0238">DNA-binding</keyword>
<dbReference type="PRINTS" id="PR00046">
    <property type="entry name" value="SIGMA70FCT"/>
</dbReference>
<dbReference type="Gene3D" id="1.10.10.10">
    <property type="entry name" value="Winged helix-like DNA-binding domain superfamily/Winged helix DNA-binding domain"/>
    <property type="match status" value="2"/>
</dbReference>
<dbReference type="Pfam" id="PF04545">
    <property type="entry name" value="Sigma70_r4"/>
    <property type="match status" value="1"/>
</dbReference>